<feature type="transmembrane region" description="Helical" evidence="7">
    <location>
        <begin position="176"/>
        <end position="198"/>
    </location>
</feature>
<name>A0A7Y4LWZ3_9BRAD</name>
<feature type="transmembrane region" description="Helical" evidence="7">
    <location>
        <begin position="315"/>
        <end position="339"/>
    </location>
</feature>
<evidence type="ECO:0000256" key="1">
    <source>
        <dbReference type="ARBA" id="ARBA00004141"/>
    </source>
</evidence>
<feature type="transmembrane region" description="Helical" evidence="7">
    <location>
        <begin position="345"/>
        <end position="375"/>
    </location>
</feature>
<sequence length="459" mass="50237">MRCFNKRCRGPTVPRRRRLGLSHQTRHRSRLRDGTRVSAPRYNPSPLRDVAVAVSSPDRARKTIVSVTPTKPSPTKPSPAKPLADKSPPTKPLPGERQLAHEREGTPVPDSRTESPPVIRRTEVVVISLVGLLVICIIVGLYLAKAFFLPITMAFIIGTMLSPAANFLERFRIPRAVAAVVIVAAVSAAAAFMVGLIASPAMEWSSKLPELGARLKDKLHVFDRPLAFWQEMQSTLGGPDTLTTFQLPKMEWVQPTLEFLSPTFAEFLLFIATLILFIASWRELRRALIMNFGEREWRLRTLRILNEIEEHLGNYLLVVTTINVGVGIATGLICAVTGMPNPAGLGALAAILNFIPIIGPVAMFAVLVVVGLVAFPTISAGLLASAMFAVMTFLEGHFLTPTIVGHRLALNALAVFLALAFWTWLWGPMGAFLSSPLLIVALIVKEHLMPPDSPQLPED</sequence>
<dbReference type="GO" id="GO:0055085">
    <property type="term" value="P:transmembrane transport"/>
    <property type="evidence" value="ECO:0007669"/>
    <property type="project" value="TreeGrafter"/>
</dbReference>
<comment type="similarity">
    <text evidence="2">Belongs to the autoinducer-2 exporter (AI-2E) (TC 2.A.86) family.</text>
</comment>
<dbReference type="Proteomes" id="UP000544122">
    <property type="component" value="Unassembled WGS sequence"/>
</dbReference>
<dbReference type="InterPro" id="IPR002549">
    <property type="entry name" value="AI-2E-like"/>
</dbReference>
<protein>
    <submittedName>
        <fullName evidence="8">AI-2E family transporter</fullName>
    </submittedName>
</protein>
<dbReference type="PANTHER" id="PTHR21716:SF16">
    <property type="entry name" value="BLL1467 PROTEIN"/>
    <property type="match status" value="1"/>
</dbReference>
<evidence type="ECO:0000256" key="5">
    <source>
        <dbReference type="ARBA" id="ARBA00023136"/>
    </source>
</evidence>
<keyword evidence="5 7" id="KW-0472">Membrane</keyword>
<comment type="subcellular location">
    <subcellularLocation>
        <location evidence="1">Membrane</location>
        <topology evidence="1">Multi-pass membrane protein</topology>
    </subcellularLocation>
</comment>
<dbReference type="EMBL" id="JAAVLX010000006">
    <property type="protein sequence ID" value="NOJ41686.1"/>
    <property type="molecule type" value="Genomic_DNA"/>
</dbReference>
<evidence type="ECO:0000313" key="9">
    <source>
        <dbReference type="Proteomes" id="UP000544122"/>
    </source>
</evidence>
<feature type="transmembrane region" description="Helical" evidence="7">
    <location>
        <begin position="149"/>
        <end position="169"/>
    </location>
</feature>
<evidence type="ECO:0000313" key="8">
    <source>
        <dbReference type="EMBL" id="NOJ41686.1"/>
    </source>
</evidence>
<dbReference type="PANTHER" id="PTHR21716">
    <property type="entry name" value="TRANSMEMBRANE PROTEIN"/>
    <property type="match status" value="1"/>
</dbReference>
<accession>A0A7Y4LWZ3</accession>
<keyword evidence="4 7" id="KW-1133">Transmembrane helix</keyword>
<organism evidence="8 9">
    <name type="scientific">Bradyrhizobium australiense</name>
    <dbReference type="NCBI Taxonomy" id="2721161"/>
    <lineage>
        <taxon>Bacteria</taxon>
        <taxon>Pseudomonadati</taxon>
        <taxon>Pseudomonadota</taxon>
        <taxon>Alphaproteobacteria</taxon>
        <taxon>Hyphomicrobiales</taxon>
        <taxon>Nitrobacteraceae</taxon>
        <taxon>Bradyrhizobium</taxon>
    </lineage>
</organism>
<dbReference type="GO" id="GO:0016020">
    <property type="term" value="C:membrane"/>
    <property type="evidence" value="ECO:0007669"/>
    <property type="project" value="UniProtKB-SubCell"/>
</dbReference>
<comment type="caution">
    <text evidence="8">The sequence shown here is derived from an EMBL/GenBank/DDBJ whole genome shotgun (WGS) entry which is preliminary data.</text>
</comment>
<proteinExistence type="inferred from homology"/>
<keyword evidence="9" id="KW-1185">Reference proteome</keyword>
<feature type="transmembrane region" description="Helical" evidence="7">
    <location>
        <begin position="259"/>
        <end position="281"/>
    </location>
</feature>
<evidence type="ECO:0000256" key="2">
    <source>
        <dbReference type="ARBA" id="ARBA00009773"/>
    </source>
</evidence>
<feature type="compositionally biased region" description="Basic residues" evidence="6">
    <location>
        <begin position="1"/>
        <end position="30"/>
    </location>
</feature>
<feature type="compositionally biased region" description="Pro residues" evidence="6">
    <location>
        <begin position="71"/>
        <end position="80"/>
    </location>
</feature>
<keyword evidence="3 7" id="KW-0812">Transmembrane</keyword>
<reference evidence="8 9" key="1">
    <citation type="submission" date="2020-03" db="EMBL/GenBank/DDBJ databases">
        <title>Bradyrhizobium diversity isolated from nodules of Indigofera sp.</title>
        <authorList>
            <person name="Klepa M."/>
            <person name="Helene L."/>
            <person name="Hungria M."/>
        </authorList>
    </citation>
    <scope>NUCLEOTIDE SEQUENCE [LARGE SCALE GENOMIC DNA]</scope>
    <source>
        <strain evidence="8 9">WSM 1791</strain>
    </source>
</reference>
<dbReference type="AlphaFoldDB" id="A0A7Y4LWZ3"/>
<evidence type="ECO:0000256" key="3">
    <source>
        <dbReference type="ARBA" id="ARBA00022692"/>
    </source>
</evidence>
<feature type="region of interest" description="Disordered" evidence="6">
    <location>
        <begin position="1"/>
        <end position="115"/>
    </location>
</feature>
<evidence type="ECO:0000256" key="6">
    <source>
        <dbReference type="SAM" id="MobiDB-lite"/>
    </source>
</evidence>
<evidence type="ECO:0000256" key="4">
    <source>
        <dbReference type="ARBA" id="ARBA00022989"/>
    </source>
</evidence>
<dbReference type="Pfam" id="PF01594">
    <property type="entry name" value="AI-2E_transport"/>
    <property type="match status" value="1"/>
</dbReference>
<feature type="transmembrane region" description="Helical" evidence="7">
    <location>
        <begin position="382"/>
        <end position="400"/>
    </location>
</feature>
<evidence type="ECO:0000256" key="7">
    <source>
        <dbReference type="SAM" id="Phobius"/>
    </source>
</evidence>
<feature type="transmembrane region" description="Helical" evidence="7">
    <location>
        <begin position="412"/>
        <end position="444"/>
    </location>
</feature>
<feature type="transmembrane region" description="Helical" evidence="7">
    <location>
        <begin position="124"/>
        <end position="143"/>
    </location>
</feature>
<gene>
    <name evidence="8" type="ORF">HCN58_19220</name>
</gene>